<evidence type="ECO:0000256" key="8">
    <source>
        <dbReference type="ARBA" id="ARBA00022833"/>
    </source>
</evidence>
<comment type="function">
    <text evidence="9">Hydrolase that can remove conjugated ubiquitin from proteins and may therefore play an important regulatory role at the level of protein turnover by preventing degradation.</text>
</comment>
<dbReference type="GO" id="GO:0016579">
    <property type="term" value="P:protein deubiquitination"/>
    <property type="evidence" value="ECO:0007669"/>
    <property type="project" value="TreeGrafter"/>
</dbReference>
<dbReference type="EC" id="3.4.19.12" evidence="9"/>
<dbReference type="InterPro" id="IPR038765">
    <property type="entry name" value="Papain-like_cys_pep_sf"/>
</dbReference>
<accession>A0A286UWV8</accession>
<keyword evidence="7 9" id="KW-0788">Thiol protease</keyword>
<sequence length="325" mass="35239">MTTLNKGTTRLRLRHPKGASTLNLDLSTASVHDLQQQIHASTGIQPSQQDSSSLGINSGDQIIVTQKAEATSQSSGSAPTFTSAAPLAPQYDPPVRQNFGSSRGGEDYVVTDAGVLVHRVVPDDNSCLFTSIGLIFEQNMYKSQEIRRVVADAIRKDPETWNDAILGRSRESYIEYILKPSSWGGAIELSILATHYNSEIASIDVETGRIDQFAPFSTSPTPATPTSRGVLIYSGIHYDAVSLVPMPDAPPDFHQTVFPIEGRDAKTDTVLNAASLLVDKLRARHSYTNTATFDLRCEICKVGLKGQKGASEHAMQTGHTSFGEY</sequence>
<evidence type="ECO:0000256" key="3">
    <source>
        <dbReference type="ARBA" id="ARBA00022723"/>
    </source>
</evidence>
<dbReference type="CDD" id="cd22745">
    <property type="entry name" value="OTU_OTU1"/>
    <property type="match status" value="1"/>
</dbReference>
<evidence type="ECO:0000313" key="12">
    <source>
        <dbReference type="EMBL" id="PAV24041.1"/>
    </source>
</evidence>
<dbReference type="InParanoid" id="A0A286UWV8"/>
<dbReference type="GO" id="GO:0036503">
    <property type="term" value="P:ERAD pathway"/>
    <property type="evidence" value="ECO:0007669"/>
    <property type="project" value="TreeGrafter"/>
</dbReference>
<keyword evidence="4" id="KW-0863">Zinc-finger</keyword>
<gene>
    <name evidence="12" type="ORF">PNOK_0110900</name>
</gene>
<keyword evidence="13" id="KW-1185">Reference proteome</keyword>
<evidence type="ECO:0000256" key="9">
    <source>
        <dbReference type="RuleBase" id="RU367104"/>
    </source>
</evidence>
<evidence type="ECO:0000256" key="10">
    <source>
        <dbReference type="SAM" id="MobiDB-lite"/>
    </source>
</evidence>
<dbReference type="EMBL" id="NBII01000001">
    <property type="protein sequence ID" value="PAV24041.1"/>
    <property type="molecule type" value="Genomic_DNA"/>
</dbReference>
<dbReference type="Proteomes" id="UP000217199">
    <property type="component" value="Unassembled WGS sequence"/>
</dbReference>
<dbReference type="SUPFAM" id="SSF54001">
    <property type="entry name" value="Cysteine proteinases"/>
    <property type="match status" value="1"/>
</dbReference>
<dbReference type="InterPro" id="IPR057766">
    <property type="entry name" value="Znf-C2H2_OTU1-like_C"/>
</dbReference>
<dbReference type="GO" id="GO:0005634">
    <property type="term" value="C:nucleus"/>
    <property type="evidence" value="ECO:0007669"/>
    <property type="project" value="TreeGrafter"/>
</dbReference>
<proteinExistence type="predicted"/>
<dbReference type="GO" id="GO:0005829">
    <property type="term" value="C:cytosol"/>
    <property type="evidence" value="ECO:0007669"/>
    <property type="project" value="TreeGrafter"/>
</dbReference>
<protein>
    <recommendedName>
        <fullName evidence="9">Ubiquitin thioesterase OTU</fullName>
        <ecNumber evidence="9">3.4.19.12</ecNumber>
    </recommendedName>
</protein>
<comment type="subcellular location">
    <subcellularLocation>
        <location evidence="9">Cytoplasm</location>
    </subcellularLocation>
</comment>
<name>A0A286UWV8_9AGAM</name>
<dbReference type="GO" id="GO:0004843">
    <property type="term" value="F:cysteine-type deubiquitinase activity"/>
    <property type="evidence" value="ECO:0007669"/>
    <property type="project" value="UniProtKB-UniRule"/>
</dbReference>
<keyword evidence="5 9" id="KW-0833">Ubl conjugation pathway</keyword>
<dbReference type="STRING" id="2282107.A0A286UWV8"/>
<keyword evidence="9" id="KW-0963">Cytoplasm</keyword>
<keyword evidence="3" id="KW-0479">Metal-binding</keyword>
<dbReference type="Pfam" id="PF21403">
    <property type="entry name" value="OTU1_UBXL"/>
    <property type="match status" value="1"/>
</dbReference>
<organism evidence="12 13">
    <name type="scientific">Pyrrhoderma noxium</name>
    <dbReference type="NCBI Taxonomy" id="2282107"/>
    <lineage>
        <taxon>Eukaryota</taxon>
        <taxon>Fungi</taxon>
        <taxon>Dikarya</taxon>
        <taxon>Basidiomycota</taxon>
        <taxon>Agaricomycotina</taxon>
        <taxon>Agaricomycetes</taxon>
        <taxon>Hymenochaetales</taxon>
        <taxon>Hymenochaetaceae</taxon>
        <taxon>Pyrrhoderma</taxon>
    </lineage>
</organism>
<feature type="domain" description="OTU" evidence="11">
    <location>
        <begin position="116"/>
        <end position="244"/>
    </location>
</feature>
<dbReference type="Gene3D" id="3.10.20.90">
    <property type="entry name" value="Phosphatidylinositol 3-kinase Catalytic Subunit, Chain A, domain 1"/>
    <property type="match status" value="1"/>
</dbReference>
<dbReference type="InterPro" id="IPR048857">
    <property type="entry name" value="OTU1_Ubl"/>
</dbReference>
<dbReference type="PANTHER" id="PTHR13312:SF0">
    <property type="entry name" value="UBIQUITIN THIOESTERASE OTU1"/>
    <property type="match status" value="1"/>
</dbReference>
<reference evidence="12 13" key="1">
    <citation type="journal article" date="2017" name="Mol. Ecol.">
        <title>Comparative and population genomic landscape of Phellinus noxius: A hypervariable fungus causing root rot in trees.</title>
        <authorList>
            <person name="Chung C.L."/>
            <person name="Lee T.J."/>
            <person name="Akiba M."/>
            <person name="Lee H.H."/>
            <person name="Kuo T.H."/>
            <person name="Liu D."/>
            <person name="Ke H.M."/>
            <person name="Yokoi T."/>
            <person name="Roa M.B."/>
            <person name="Lu M.J."/>
            <person name="Chang Y.Y."/>
            <person name="Ann P.J."/>
            <person name="Tsai J.N."/>
            <person name="Chen C.Y."/>
            <person name="Tzean S.S."/>
            <person name="Ota Y."/>
            <person name="Hattori T."/>
            <person name="Sahashi N."/>
            <person name="Liou R.F."/>
            <person name="Kikuchi T."/>
            <person name="Tsai I.J."/>
        </authorList>
    </citation>
    <scope>NUCLEOTIDE SEQUENCE [LARGE SCALE GENOMIC DNA]</scope>
    <source>
        <strain evidence="12 13">FFPRI411160</strain>
    </source>
</reference>
<dbReference type="Pfam" id="PF24560">
    <property type="entry name" value="zf-C2H2_OTU1_C"/>
    <property type="match status" value="1"/>
</dbReference>
<keyword evidence="8" id="KW-0862">Zinc</keyword>
<dbReference type="Gene3D" id="3.90.70.80">
    <property type="match status" value="1"/>
</dbReference>
<dbReference type="AlphaFoldDB" id="A0A286UWV8"/>
<dbReference type="OrthoDB" id="65596at2759"/>
<evidence type="ECO:0000256" key="7">
    <source>
        <dbReference type="ARBA" id="ARBA00022807"/>
    </source>
</evidence>
<dbReference type="PANTHER" id="PTHR13312">
    <property type="entry name" value="HIV-INDUCED PROTEIN-7-LIKE PROTEASE"/>
    <property type="match status" value="1"/>
</dbReference>
<dbReference type="PROSITE" id="PS50802">
    <property type="entry name" value="OTU"/>
    <property type="match status" value="1"/>
</dbReference>
<comment type="caution">
    <text evidence="12">The sequence shown here is derived from an EMBL/GenBank/DDBJ whole genome shotgun (WGS) entry which is preliminary data.</text>
</comment>
<dbReference type="FunCoup" id="A0A286UWV8">
    <property type="interactions" value="212"/>
</dbReference>
<evidence type="ECO:0000313" key="13">
    <source>
        <dbReference type="Proteomes" id="UP000217199"/>
    </source>
</evidence>
<evidence type="ECO:0000256" key="1">
    <source>
        <dbReference type="ARBA" id="ARBA00000707"/>
    </source>
</evidence>
<feature type="compositionally biased region" description="Polar residues" evidence="10">
    <location>
        <begin position="67"/>
        <end position="83"/>
    </location>
</feature>
<dbReference type="GO" id="GO:0030968">
    <property type="term" value="P:endoplasmic reticulum unfolded protein response"/>
    <property type="evidence" value="ECO:0007669"/>
    <property type="project" value="TreeGrafter"/>
</dbReference>
<evidence type="ECO:0000256" key="6">
    <source>
        <dbReference type="ARBA" id="ARBA00022801"/>
    </source>
</evidence>
<dbReference type="Pfam" id="PF02338">
    <property type="entry name" value="OTU"/>
    <property type="match status" value="1"/>
</dbReference>
<evidence type="ECO:0000256" key="2">
    <source>
        <dbReference type="ARBA" id="ARBA00022670"/>
    </source>
</evidence>
<evidence type="ECO:0000256" key="5">
    <source>
        <dbReference type="ARBA" id="ARBA00022786"/>
    </source>
</evidence>
<keyword evidence="6 9" id="KW-0378">Hydrolase</keyword>
<evidence type="ECO:0000259" key="11">
    <source>
        <dbReference type="PROSITE" id="PS50802"/>
    </source>
</evidence>
<feature type="region of interest" description="Disordered" evidence="10">
    <location>
        <begin position="67"/>
        <end position="92"/>
    </location>
</feature>
<keyword evidence="2" id="KW-0645">Protease</keyword>
<comment type="catalytic activity">
    <reaction evidence="1 9">
        <text>Thiol-dependent hydrolysis of ester, thioester, amide, peptide and isopeptide bonds formed by the C-terminal Gly of ubiquitin (a 76-residue protein attached to proteins as an intracellular targeting signal).</text>
        <dbReference type="EC" id="3.4.19.12"/>
    </reaction>
</comment>
<evidence type="ECO:0000256" key="4">
    <source>
        <dbReference type="ARBA" id="ARBA00022771"/>
    </source>
</evidence>
<dbReference type="InterPro" id="IPR003323">
    <property type="entry name" value="OTU_dom"/>
</dbReference>